<feature type="transmembrane region" description="Helical" evidence="7">
    <location>
        <begin position="21"/>
        <end position="40"/>
    </location>
</feature>
<dbReference type="Pfam" id="PF04488">
    <property type="entry name" value="Gly_transf_sug"/>
    <property type="match status" value="1"/>
</dbReference>
<sequence length="394" mass="44812">MNCVDLKERAEGRSGHAEGAPALLLVILLLSCGFLFQLTLKSSCLFSCLPPHKSQQGPEALLGKGRSIVFLETSERMEPSPLVSCAVESAAKVYPEQPVVFFMKGLSSSLQLPPNSTHPAFSLLSAIDNVFLIPLDMKSLFEDTPLSSWYTQVNASAERNWLHVSSDASRLAIIWKYGGVYMDTDVISIRPIPAENFLAAQASRYSSNGVFGFLPRHAFLWQCMENFVEHYNSYIWGNQGPELMTRMLRVWCKLQDFQGLSDLRCLNVSFLHPRRFYPISYPEWRRYYEVWTPEPSFNDSYALHLWNYMNQEGKGVVRGSNTLVENLYRKHCPRTYRDLIRGPEGLVTGESGAERTLAISALALELRYKSMYTRLEDNRIDNHHIAFRIIPAPP</sequence>
<keyword evidence="7" id="KW-0812">Transmembrane</keyword>
<dbReference type="PANTHER" id="PTHR12042">
    <property type="entry name" value="LACTOSYLCERAMIDE 4-ALPHA-GALACTOSYLTRANSFERASE ALPHA- 1,4-GALACTOSYLTRANSFERASE"/>
    <property type="match status" value="1"/>
</dbReference>
<keyword evidence="10" id="KW-1185">Reference proteome</keyword>
<dbReference type="GO" id="GO:0008375">
    <property type="term" value="F:acetylglucosaminyltransferase activity"/>
    <property type="evidence" value="ECO:0007669"/>
    <property type="project" value="TreeGrafter"/>
</dbReference>
<comment type="similarity">
    <text evidence="2">Belongs to the glycosyltransferase 32 family.</text>
</comment>
<dbReference type="SUPFAM" id="SSF53448">
    <property type="entry name" value="Nucleotide-diphospho-sugar transferases"/>
    <property type="match status" value="1"/>
</dbReference>
<evidence type="ECO:0000256" key="7">
    <source>
        <dbReference type="SAM" id="Phobius"/>
    </source>
</evidence>
<reference evidence="9" key="1">
    <citation type="submission" date="2023-06" db="EMBL/GenBank/DDBJ databases">
        <title>Reference genome for the Northern bat (Eptesicus nilssonii), a most northern bat species.</title>
        <authorList>
            <person name="Laine V.N."/>
            <person name="Pulliainen A.T."/>
            <person name="Lilley T.M."/>
        </authorList>
    </citation>
    <scope>NUCLEOTIDE SEQUENCE</scope>
    <source>
        <strain evidence="9">BLF_Eptnil</strain>
        <tissue evidence="9">Kidney</tissue>
    </source>
</reference>
<evidence type="ECO:0000313" key="10">
    <source>
        <dbReference type="Proteomes" id="UP001177744"/>
    </source>
</evidence>
<feature type="domain" description="Alpha 1,4-glycosyltransferase" evidence="8">
    <location>
        <begin position="213"/>
        <end position="337"/>
    </location>
</feature>
<dbReference type="PANTHER" id="PTHR12042:SF16">
    <property type="entry name" value="ALPHA-1,4-N-ACETYLGLUCOSAMINYLTRANSFERASE"/>
    <property type="match status" value="1"/>
</dbReference>
<dbReference type="AlphaFoldDB" id="A0AA40LI30"/>
<dbReference type="GO" id="GO:0000139">
    <property type="term" value="C:Golgi membrane"/>
    <property type="evidence" value="ECO:0007669"/>
    <property type="project" value="UniProtKB-SubCell"/>
</dbReference>
<keyword evidence="7" id="KW-1133">Transmembrane helix</keyword>
<dbReference type="InterPro" id="IPR007652">
    <property type="entry name" value="A1-4-GlycosylTfrase_dom"/>
</dbReference>
<organism evidence="9 10">
    <name type="scientific">Cnephaeus nilssonii</name>
    <name type="common">Northern bat</name>
    <name type="synonym">Eptesicus nilssonii</name>
    <dbReference type="NCBI Taxonomy" id="3371016"/>
    <lineage>
        <taxon>Eukaryota</taxon>
        <taxon>Metazoa</taxon>
        <taxon>Chordata</taxon>
        <taxon>Craniata</taxon>
        <taxon>Vertebrata</taxon>
        <taxon>Euteleostomi</taxon>
        <taxon>Mammalia</taxon>
        <taxon>Eutheria</taxon>
        <taxon>Laurasiatheria</taxon>
        <taxon>Chiroptera</taxon>
        <taxon>Yangochiroptera</taxon>
        <taxon>Vespertilionidae</taxon>
        <taxon>Cnephaeus</taxon>
    </lineage>
</organism>
<evidence type="ECO:0000256" key="1">
    <source>
        <dbReference type="ARBA" id="ARBA00004323"/>
    </source>
</evidence>
<evidence type="ECO:0000259" key="8">
    <source>
        <dbReference type="Pfam" id="PF04572"/>
    </source>
</evidence>
<evidence type="ECO:0000313" key="9">
    <source>
        <dbReference type="EMBL" id="KAK1332414.1"/>
    </source>
</evidence>
<dbReference type="FunFam" id="3.90.550.20:FF:000003">
    <property type="entry name" value="Lactosylceramide 4-alpha-galactosyltransferase"/>
    <property type="match status" value="1"/>
</dbReference>
<name>A0AA40LI30_CNENI</name>
<comment type="subcellular location">
    <subcellularLocation>
        <location evidence="1">Golgi apparatus membrane</location>
        <topology evidence="1">Single-pass type II membrane protein</topology>
    </subcellularLocation>
</comment>
<gene>
    <name evidence="9" type="ORF">QTO34_007090</name>
</gene>
<keyword evidence="6 7" id="KW-0472">Membrane</keyword>
<accession>A0AA40LI30</accession>
<evidence type="ECO:0000256" key="3">
    <source>
        <dbReference type="ARBA" id="ARBA00022676"/>
    </source>
</evidence>
<dbReference type="Pfam" id="PF04572">
    <property type="entry name" value="Gb3_synth"/>
    <property type="match status" value="1"/>
</dbReference>
<dbReference type="Gene3D" id="3.90.550.20">
    <property type="match status" value="1"/>
</dbReference>
<dbReference type="InterPro" id="IPR029044">
    <property type="entry name" value="Nucleotide-diphossugar_trans"/>
</dbReference>
<dbReference type="InterPro" id="IPR007577">
    <property type="entry name" value="GlycoTrfase_DXD_sugar-bd_CS"/>
</dbReference>
<keyword evidence="3" id="KW-0328">Glycosyltransferase</keyword>
<evidence type="ECO:0000256" key="6">
    <source>
        <dbReference type="ARBA" id="ARBA00023136"/>
    </source>
</evidence>
<dbReference type="PROSITE" id="PS51257">
    <property type="entry name" value="PROKAR_LIPOPROTEIN"/>
    <property type="match status" value="1"/>
</dbReference>
<dbReference type="Proteomes" id="UP001177744">
    <property type="component" value="Unassembled WGS sequence"/>
</dbReference>
<evidence type="ECO:0000256" key="5">
    <source>
        <dbReference type="ARBA" id="ARBA00023034"/>
    </source>
</evidence>
<comment type="caution">
    <text evidence="9">The sequence shown here is derived from an EMBL/GenBank/DDBJ whole genome shotgun (WGS) entry which is preliminary data.</text>
</comment>
<keyword evidence="4" id="KW-0808">Transferase</keyword>
<dbReference type="GO" id="GO:0006493">
    <property type="term" value="P:protein O-linked glycosylation"/>
    <property type="evidence" value="ECO:0007669"/>
    <property type="project" value="TreeGrafter"/>
</dbReference>
<dbReference type="InterPro" id="IPR051981">
    <property type="entry name" value="Glycosyltransf_32"/>
</dbReference>
<evidence type="ECO:0000256" key="4">
    <source>
        <dbReference type="ARBA" id="ARBA00022679"/>
    </source>
</evidence>
<dbReference type="EMBL" id="JAULJE010000018">
    <property type="protein sequence ID" value="KAK1332414.1"/>
    <property type="molecule type" value="Genomic_DNA"/>
</dbReference>
<evidence type="ECO:0000256" key="2">
    <source>
        <dbReference type="ARBA" id="ARBA00009003"/>
    </source>
</evidence>
<keyword evidence="5" id="KW-0333">Golgi apparatus</keyword>
<proteinExistence type="inferred from homology"/>
<protein>
    <recommendedName>
        <fullName evidence="8">Alpha 1,4-glycosyltransferase domain-containing protein</fullName>
    </recommendedName>
</protein>